<keyword evidence="1" id="KW-0732">Signal</keyword>
<organism evidence="3">
    <name type="scientific">Attheya septentrionalis</name>
    <dbReference type="NCBI Taxonomy" id="420275"/>
    <lineage>
        <taxon>Eukaryota</taxon>
        <taxon>Sar</taxon>
        <taxon>Stramenopiles</taxon>
        <taxon>Ochrophyta</taxon>
        <taxon>Bacillariophyta</taxon>
        <taxon>Coscinodiscophyceae</taxon>
        <taxon>Chaetocerotophycidae</taxon>
        <taxon>Chaetocerotales</taxon>
        <taxon>Attheyaceae</taxon>
        <taxon>Attheya</taxon>
    </lineage>
</organism>
<gene>
    <name evidence="3" type="ORF">ASEP1449_LOCUS7857</name>
</gene>
<feature type="domain" description="Ribonuclease II winged helix" evidence="2">
    <location>
        <begin position="135"/>
        <end position="214"/>
    </location>
</feature>
<sequence>MMNHSLFLLCLGAVSVNAFVQPQFANVHRRVFVVAPLCSAKTDDDVTLQNAFGVGAFVEFQEKKRTHVGKIDTVEHKSSGGARYTIIDSEGKKYGVADKAVLYSMPSPNSVGQAAKLFDDFCRAQDAPDVSLQDQLDISPYLLEMAWEEVSAEDDEGGHIMTPNALIELVHSHTASALEKYLAWKLLKTDLAHVFFKEIKDHGRVVAFKAKTEKAVEAAKQSFCKSHEDSEICFV</sequence>
<proteinExistence type="predicted"/>
<dbReference type="AlphaFoldDB" id="A0A7S2XMW8"/>
<feature type="chain" id="PRO_5031560770" description="Ribonuclease II winged helix domain-containing protein" evidence="1">
    <location>
        <begin position="19"/>
        <end position="235"/>
    </location>
</feature>
<evidence type="ECO:0000256" key="1">
    <source>
        <dbReference type="SAM" id="SignalP"/>
    </source>
</evidence>
<reference evidence="3" key="1">
    <citation type="submission" date="2021-01" db="EMBL/GenBank/DDBJ databases">
        <authorList>
            <person name="Corre E."/>
            <person name="Pelletier E."/>
            <person name="Niang G."/>
            <person name="Scheremetjew M."/>
            <person name="Finn R."/>
            <person name="Kale V."/>
            <person name="Holt S."/>
            <person name="Cochrane G."/>
            <person name="Meng A."/>
            <person name="Brown T."/>
            <person name="Cohen L."/>
        </authorList>
    </citation>
    <scope>NUCLEOTIDE SEQUENCE</scope>
    <source>
        <strain evidence="3">CCMP2084</strain>
    </source>
</reference>
<dbReference type="EMBL" id="HBHQ01011802">
    <property type="protein sequence ID" value="CAD9816025.1"/>
    <property type="molecule type" value="Transcribed_RNA"/>
</dbReference>
<dbReference type="InterPro" id="IPR057324">
    <property type="entry name" value="WH_RNase_II"/>
</dbReference>
<accession>A0A7S2XMW8</accession>
<feature type="signal peptide" evidence="1">
    <location>
        <begin position="1"/>
        <end position="18"/>
    </location>
</feature>
<evidence type="ECO:0000313" key="3">
    <source>
        <dbReference type="EMBL" id="CAD9816025.1"/>
    </source>
</evidence>
<evidence type="ECO:0000259" key="2">
    <source>
        <dbReference type="Pfam" id="PF25255"/>
    </source>
</evidence>
<name>A0A7S2XMW8_9STRA</name>
<protein>
    <recommendedName>
        <fullName evidence="2">Ribonuclease II winged helix domain-containing protein</fullName>
    </recommendedName>
</protein>
<dbReference type="Pfam" id="PF25255">
    <property type="entry name" value="WHD_RNase_II"/>
    <property type="match status" value="1"/>
</dbReference>